<evidence type="ECO:0000256" key="4">
    <source>
        <dbReference type="ARBA" id="ARBA00022801"/>
    </source>
</evidence>
<protein>
    <submittedName>
        <fullName evidence="7">Serine carboxypeptidase S28</fullName>
    </submittedName>
</protein>
<evidence type="ECO:0000313" key="8">
    <source>
        <dbReference type="Proteomes" id="UP000242913"/>
    </source>
</evidence>
<organism evidence="7 8">
    <name type="scientific">Onchocerca flexuosa</name>
    <dbReference type="NCBI Taxonomy" id="387005"/>
    <lineage>
        <taxon>Eukaryota</taxon>
        <taxon>Metazoa</taxon>
        <taxon>Ecdysozoa</taxon>
        <taxon>Nematoda</taxon>
        <taxon>Chromadorea</taxon>
        <taxon>Rhabditida</taxon>
        <taxon>Spirurina</taxon>
        <taxon>Spiruromorpha</taxon>
        <taxon>Filarioidea</taxon>
        <taxon>Onchocercidae</taxon>
        <taxon>Onchocerca</taxon>
    </lineage>
</organism>
<name>A0A238BQI2_9BILA</name>
<dbReference type="GO" id="GO:0006508">
    <property type="term" value="P:proteolysis"/>
    <property type="evidence" value="ECO:0007669"/>
    <property type="project" value="UniProtKB-KW"/>
</dbReference>
<keyword evidence="4" id="KW-0378">Hydrolase</keyword>
<evidence type="ECO:0000256" key="1">
    <source>
        <dbReference type="ARBA" id="ARBA00011079"/>
    </source>
</evidence>
<keyword evidence="3 6" id="KW-0732">Signal</keyword>
<sequence>MLLQAFLILCYSLLYRWKVEANEQTVNFDWRSTVAPRFHLEESHSKNPEKTAYYRPPPPSIGRSSLKQKLDHFNSNDERKWRQFYMHRKSQQQRPDGTVFLVVGGEDKADRAWLTNQGIPYVQLADQVNASIFLLEHRFYGRSRPTKDTSVRNLKYLNAKQAVEDIDRFVQEMNQREKLSNPKWITFGGSYSGNLAAWARVKHPRSVEAAVASSSPLQAKLNFKGKNFMQKFLKDHRDSLTLDVVCDNLISSPTLQTMRKLIGMVIASQGKSHHSRIDVGYDNFLKSMREEHWNTRNTRPRLWLYQNCHEFGHFRTSENVNGLFAGTLPLSFFLARCKDVFGDHFSVEEMESRIAETNQYFGGNQHFQATNVILSNGSDDPWTLLGLYNSTSATGNYIIYIEGTSHAADLYPPRYSDSNALRTAQSKIMQVIEDIVL</sequence>
<comment type="similarity">
    <text evidence="1">Belongs to the peptidase S28 family.</text>
</comment>
<dbReference type="GO" id="GO:0008239">
    <property type="term" value="F:dipeptidyl-peptidase activity"/>
    <property type="evidence" value="ECO:0007669"/>
    <property type="project" value="TreeGrafter"/>
</dbReference>
<dbReference type="SUPFAM" id="SSF53474">
    <property type="entry name" value="alpha/beta-Hydrolases"/>
    <property type="match status" value="1"/>
</dbReference>
<keyword evidence="7" id="KW-0121">Carboxypeptidase</keyword>
<dbReference type="InterPro" id="IPR029058">
    <property type="entry name" value="AB_hydrolase_fold"/>
</dbReference>
<dbReference type="PANTHER" id="PTHR11010">
    <property type="entry name" value="PROTEASE S28 PRO-X CARBOXYPEPTIDASE-RELATED"/>
    <property type="match status" value="1"/>
</dbReference>
<dbReference type="OrthoDB" id="1735038at2759"/>
<dbReference type="AlphaFoldDB" id="A0A238BQI2"/>
<dbReference type="Pfam" id="PF05577">
    <property type="entry name" value="Peptidase_S28"/>
    <property type="match status" value="2"/>
</dbReference>
<accession>A0A238BQI2</accession>
<gene>
    <name evidence="7" type="ORF">X798_05356</name>
</gene>
<dbReference type="GO" id="GO:0070008">
    <property type="term" value="F:serine-type exopeptidase activity"/>
    <property type="evidence" value="ECO:0007669"/>
    <property type="project" value="InterPro"/>
</dbReference>
<evidence type="ECO:0000256" key="5">
    <source>
        <dbReference type="ARBA" id="ARBA00023180"/>
    </source>
</evidence>
<dbReference type="InterPro" id="IPR008758">
    <property type="entry name" value="Peptidase_S28"/>
</dbReference>
<evidence type="ECO:0000256" key="3">
    <source>
        <dbReference type="ARBA" id="ARBA00022729"/>
    </source>
</evidence>
<keyword evidence="5" id="KW-0325">Glycoprotein</keyword>
<dbReference type="EMBL" id="KZ270026">
    <property type="protein sequence ID" value="OZC07639.1"/>
    <property type="molecule type" value="Genomic_DNA"/>
</dbReference>
<dbReference type="PANTHER" id="PTHR11010:SF117">
    <property type="entry name" value="SERINE PROTEASE 16"/>
    <property type="match status" value="1"/>
</dbReference>
<keyword evidence="2" id="KW-0645">Protease</keyword>
<dbReference type="GO" id="GO:0004180">
    <property type="term" value="F:carboxypeptidase activity"/>
    <property type="evidence" value="ECO:0007669"/>
    <property type="project" value="UniProtKB-KW"/>
</dbReference>
<dbReference type="Proteomes" id="UP000242913">
    <property type="component" value="Unassembled WGS sequence"/>
</dbReference>
<dbReference type="Gene3D" id="3.40.50.1820">
    <property type="entry name" value="alpha/beta hydrolase"/>
    <property type="match status" value="2"/>
</dbReference>
<feature type="chain" id="PRO_5012263365" evidence="6">
    <location>
        <begin position="22"/>
        <end position="437"/>
    </location>
</feature>
<proteinExistence type="inferred from homology"/>
<feature type="signal peptide" evidence="6">
    <location>
        <begin position="1"/>
        <end position="21"/>
    </location>
</feature>
<evidence type="ECO:0000256" key="6">
    <source>
        <dbReference type="SAM" id="SignalP"/>
    </source>
</evidence>
<evidence type="ECO:0000256" key="2">
    <source>
        <dbReference type="ARBA" id="ARBA00022670"/>
    </source>
</evidence>
<keyword evidence="8" id="KW-1185">Reference proteome</keyword>
<evidence type="ECO:0000313" key="7">
    <source>
        <dbReference type="EMBL" id="OZC07639.1"/>
    </source>
</evidence>
<reference evidence="7 8" key="1">
    <citation type="submission" date="2015-12" db="EMBL/GenBank/DDBJ databases">
        <title>Draft genome of the nematode, Onchocerca flexuosa.</title>
        <authorList>
            <person name="Mitreva M."/>
        </authorList>
    </citation>
    <scope>NUCLEOTIDE SEQUENCE [LARGE SCALE GENOMIC DNA]</scope>
    <source>
        <strain evidence="7">Red Deer</strain>
    </source>
</reference>